<dbReference type="PROSITE" id="PS50977">
    <property type="entry name" value="HTH_TETR_2"/>
    <property type="match status" value="1"/>
</dbReference>
<organism evidence="6">
    <name type="scientific">freshwater metagenome</name>
    <dbReference type="NCBI Taxonomy" id="449393"/>
    <lineage>
        <taxon>unclassified sequences</taxon>
        <taxon>metagenomes</taxon>
        <taxon>ecological metagenomes</taxon>
    </lineage>
</organism>
<evidence type="ECO:0000256" key="1">
    <source>
        <dbReference type="ARBA" id="ARBA00023015"/>
    </source>
</evidence>
<dbReference type="PRINTS" id="PR00455">
    <property type="entry name" value="HTHTETR"/>
</dbReference>
<reference evidence="6" key="1">
    <citation type="submission" date="2020-05" db="EMBL/GenBank/DDBJ databases">
        <authorList>
            <person name="Chiriac C."/>
            <person name="Salcher M."/>
            <person name="Ghai R."/>
            <person name="Kavagutti S V."/>
        </authorList>
    </citation>
    <scope>NUCLEOTIDE SEQUENCE</scope>
</reference>
<dbReference type="Gene3D" id="1.10.357.10">
    <property type="entry name" value="Tetracycline Repressor, domain 2"/>
    <property type="match status" value="1"/>
</dbReference>
<gene>
    <name evidence="6" type="ORF">UFOPK1493_03086</name>
</gene>
<protein>
    <submittedName>
        <fullName evidence="6">Unannotated protein</fullName>
    </submittedName>
</protein>
<dbReference type="PANTHER" id="PTHR30055:SF234">
    <property type="entry name" value="HTH-TYPE TRANSCRIPTIONAL REGULATOR BETI"/>
    <property type="match status" value="1"/>
</dbReference>
<evidence type="ECO:0000259" key="5">
    <source>
        <dbReference type="PROSITE" id="PS50977"/>
    </source>
</evidence>
<dbReference type="InterPro" id="IPR001647">
    <property type="entry name" value="HTH_TetR"/>
</dbReference>
<keyword evidence="3" id="KW-0804">Transcription</keyword>
<keyword evidence="2" id="KW-0238">DNA-binding</keyword>
<evidence type="ECO:0000256" key="2">
    <source>
        <dbReference type="ARBA" id="ARBA00023125"/>
    </source>
</evidence>
<dbReference type="InterPro" id="IPR009057">
    <property type="entry name" value="Homeodomain-like_sf"/>
</dbReference>
<evidence type="ECO:0000313" key="6">
    <source>
        <dbReference type="EMBL" id="CAB4581091.1"/>
    </source>
</evidence>
<feature type="domain" description="HTH tetR-type" evidence="5">
    <location>
        <begin position="25"/>
        <end position="85"/>
    </location>
</feature>
<dbReference type="GO" id="GO:0000976">
    <property type="term" value="F:transcription cis-regulatory region binding"/>
    <property type="evidence" value="ECO:0007669"/>
    <property type="project" value="TreeGrafter"/>
</dbReference>
<evidence type="ECO:0000256" key="4">
    <source>
        <dbReference type="SAM" id="MobiDB-lite"/>
    </source>
</evidence>
<dbReference type="Pfam" id="PF00440">
    <property type="entry name" value="TetR_N"/>
    <property type="match status" value="1"/>
</dbReference>
<dbReference type="EMBL" id="CAEZSR010000154">
    <property type="protein sequence ID" value="CAB4581091.1"/>
    <property type="molecule type" value="Genomic_DNA"/>
</dbReference>
<feature type="region of interest" description="Disordered" evidence="4">
    <location>
        <begin position="1"/>
        <end position="22"/>
    </location>
</feature>
<dbReference type="SUPFAM" id="SSF46689">
    <property type="entry name" value="Homeodomain-like"/>
    <property type="match status" value="1"/>
</dbReference>
<dbReference type="AlphaFoldDB" id="A0A6J6EX08"/>
<dbReference type="InterPro" id="IPR041674">
    <property type="entry name" value="TetR_C_22"/>
</dbReference>
<evidence type="ECO:0000256" key="3">
    <source>
        <dbReference type="ARBA" id="ARBA00023163"/>
    </source>
</evidence>
<dbReference type="InterPro" id="IPR023772">
    <property type="entry name" value="DNA-bd_HTH_TetR-type_CS"/>
</dbReference>
<dbReference type="Pfam" id="PF17928">
    <property type="entry name" value="TetR_C_22"/>
    <property type="match status" value="1"/>
</dbReference>
<dbReference type="PROSITE" id="PS01081">
    <property type="entry name" value="HTH_TETR_1"/>
    <property type="match status" value="1"/>
</dbReference>
<dbReference type="InterPro" id="IPR050109">
    <property type="entry name" value="HTH-type_TetR-like_transc_reg"/>
</dbReference>
<sequence>MDERVGVTDEVPAHRRRLPKQERSRRRVEAVLAAAHELVVEHGSEALTMTEVAARAGVSIGSVYQYFPDKPAILRELALRIMERVHHGLVDALAGIDSAPSAVERVDVALAAYHEMFLSEPGIRDIWAATQSDKELQRLDVEDSRDNGRAIARALTPFVARRDRDRLEVLCLLHAHLAGSAARLALAVGGDEGRALMVEFRRSARRDLDALLVEPRRRS</sequence>
<proteinExistence type="predicted"/>
<dbReference type="GO" id="GO:0003700">
    <property type="term" value="F:DNA-binding transcription factor activity"/>
    <property type="evidence" value="ECO:0007669"/>
    <property type="project" value="TreeGrafter"/>
</dbReference>
<dbReference type="PANTHER" id="PTHR30055">
    <property type="entry name" value="HTH-TYPE TRANSCRIPTIONAL REGULATOR RUTR"/>
    <property type="match status" value="1"/>
</dbReference>
<accession>A0A6J6EX08</accession>
<name>A0A6J6EX08_9ZZZZ</name>
<feature type="compositionally biased region" description="Basic and acidic residues" evidence="4">
    <location>
        <begin position="1"/>
        <end position="13"/>
    </location>
</feature>
<keyword evidence="1" id="KW-0805">Transcription regulation</keyword>